<name>A0A9P6KXC5_9MICR</name>
<comment type="caution">
    <text evidence="1">The sequence shown here is derived from an EMBL/GenBank/DDBJ whole genome shotgun (WGS) entry which is preliminary data.</text>
</comment>
<organism evidence="1 2">
    <name type="scientific">Nosema granulosis</name>
    <dbReference type="NCBI Taxonomy" id="83296"/>
    <lineage>
        <taxon>Eukaryota</taxon>
        <taxon>Fungi</taxon>
        <taxon>Fungi incertae sedis</taxon>
        <taxon>Microsporidia</taxon>
        <taxon>Nosematidae</taxon>
        <taxon>Nosema</taxon>
    </lineage>
</organism>
<protein>
    <submittedName>
        <fullName evidence="1">Uncharacterized protein</fullName>
    </submittedName>
</protein>
<dbReference type="OrthoDB" id="8022549at2759"/>
<dbReference type="AlphaFoldDB" id="A0A9P6KXC5"/>
<reference evidence="1 2" key="1">
    <citation type="journal article" date="2020" name="Genome Biol. Evol.">
        <title>Comparative genomics of strictly vertically transmitted, feminizing microsporidia endosymbionts of amphipod crustaceans.</title>
        <authorList>
            <person name="Cormier A."/>
            <person name="Chebbi M.A."/>
            <person name="Giraud I."/>
            <person name="Wattier R."/>
            <person name="Teixeira M."/>
            <person name="Gilbert C."/>
            <person name="Rigaud T."/>
            <person name="Cordaux R."/>
        </authorList>
    </citation>
    <scope>NUCLEOTIDE SEQUENCE [LARGE SCALE GENOMIC DNA]</scope>
    <source>
        <strain evidence="1 2">Ou3-Ou53</strain>
    </source>
</reference>
<dbReference type="GO" id="GO:0003676">
    <property type="term" value="F:nucleic acid binding"/>
    <property type="evidence" value="ECO:0007669"/>
    <property type="project" value="InterPro"/>
</dbReference>
<dbReference type="Proteomes" id="UP000740883">
    <property type="component" value="Unassembled WGS sequence"/>
</dbReference>
<dbReference type="EMBL" id="SBJO01000403">
    <property type="protein sequence ID" value="KAF9761155.1"/>
    <property type="molecule type" value="Genomic_DNA"/>
</dbReference>
<dbReference type="Gene3D" id="2.30.30.850">
    <property type="match status" value="1"/>
</dbReference>
<dbReference type="Gene3D" id="3.30.420.10">
    <property type="entry name" value="Ribonuclease H-like superfamily/Ribonuclease H"/>
    <property type="match status" value="1"/>
</dbReference>
<proteinExistence type="predicted"/>
<evidence type="ECO:0000313" key="2">
    <source>
        <dbReference type="Proteomes" id="UP000740883"/>
    </source>
</evidence>
<evidence type="ECO:0000313" key="1">
    <source>
        <dbReference type="EMBL" id="KAF9761155.1"/>
    </source>
</evidence>
<keyword evidence="2" id="KW-1185">Reference proteome</keyword>
<sequence length="153" mass="18355">MYHPSSNGISERLNQTVAEVLRMYKEENIEKIKELIMRRLNTNYHRVEEQPLAIVSVFSEFDIVKRKEIHKPKDHKKNAEDNLEYLADTKCKRLSIGDKVLVRNFNRSKLDDLYVGPFEISEKGERSLWYRVKDRKEWIHYDDVNPLVNMLEF</sequence>
<dbReference type="InterPro" id="IPR036397">
    <property type="entry name" value="RNaseH_sf"/>
</dbReference>
<gene>
    <name evidence="1" type="ORF">NGRA_2817</name>
</gene>
<accession>A0A9P6KXC5</accession>